<dbReference type="PANTHER" id="PTHR33337">
    <property type="entry name" value="GFA DOMAIN-CONTAINING PROTEIN"/>
    <property type="match status" value="1"/>
</dbReference>
<feature type="domain" description="CENP-V/GFA" evidence="5">
    <location>
        <begin position="129"/>
        <end position="256"/>
    </location>
</feature>
<sequence>MPVPLPTSISESGNMVKYLVSTCERWSCKRCGASVINVDKASDPQEWEVATGALNFDDAKGLEGKLDRVQLWVADVKGDGGAVGWINKGRLKGMDRRWQSRGSDVVSDETVKELMTPQARVAGDDDERLPVQCRCQSVQLEIKRPDKNYNGGTGKFAACLDTCHSCRTVTGFEITCWTVVPKDCIIIAPNLDAFLEDRSKLGHYQSSSNTSRYFCVKCGAAVFYHRHGAQTLGVGTGLLESKIEGAVRVEAWLDWQKVSKELWGDESSWSPHLVWFQEDAVDAHFVSEVAEGMRLWEKERGG</sequence>
<dbReference type="GO" id="GO:0046872">
    <property type="term" value="F:metal ion binding"/>
    <property type="evidence" value="ECO:0007669"/>
    <property type="project" value="UniProtKB-KW"/>
</dbReference>
<proteinExistence type="inferred from homology"/>
<dbReference type="AlphaFoldDB" id="V9DK91"/>
<dbReference type="RefSeq" id="XP_008724397.1">
    <property type="nucleotide sequence ID" value="XM_008726175.1"/>
</dbReference>
<organism evidence="6 7">
    <name type="scientific">Cladophialophora carrionii CBS 160.54</name>
    <dbReference type="NCBI Taxonomy" id="1279043"/>
    <lineage>
        <taxon>Eukaryota</taxon>
        <taxon>Fungi</taxon>
        <taxon>Dikarya</taxon>
        <taxon>Ascomycota</taxon>
        <taxon>Pezizomycotina</taxon>
        <taxon>Eurotiomycetes</taxon>
        <taxon>Chaetothyriomycetidae</taxon>
        <taxon>Chaetothyriales</taxon>
        <taxon>Herpotrichiellaceae</taxon>
        <taxon>Cladophialophora</taxon>
    </lineage>
</organism>
<dbReference type="Gene3D" id="3.90.1590.10">
    <property type="entry name" value="glutathione-dependent formaldehyde- activating enzyme (gfa)"/>
    <property type="match status" value="1"/>
</dbReference>
<dbReference type="OrthoDB" id="5422068at2759"/>
<protein>
    <recommendedName>
        <fullName evidence="5">CENP-V/GFA domain-containing protein</fullName>
    </recommendedName>
</protein>
<name>V9DK91_9EURO</name>
<dbReference type="PANTHER" id="PTHR33337:SF40">
    <property type="entry name" value="CENP-V_GFA DOMAIN-CONTAINING PROTEIN-RELATED"/>
    <property type="match status" value="1"/>
</dbReference>
<dbReference type="InterPro" id="IPR011057">
    <property type="entry name" value="Mss4-like_sf"/>
</dbReference>
<dbReference type="EMBL" id="KB822700">
    <property type="protein sequence ID" value="ETI26738.1"/>
    <property type="molecule type" value="Genomic_DNA"/>
</dbReference>
<evidence type="ECO:0000259" key="5">
    <source>
        <dbReference type="PROSITE" id="PS51891"/>
    </source>
</evidence>
<dbReference type="PROSITE" id="PS51891">
    <property type="entry name" value="CENP_V_GFA"/>
    <property type="match status" value="1"/>
</dbReference>
<dbReference type="HOGENOM" id="CLU_038839_0_0_1"/>
<dbReference type="VEuPathDB" id="FungiDB:G647_10183"/>
<dbReference type="SUPFAM" id="SSF51316">
    <property type="entry name" value="Mss4-like"/>
    <property type="match status" value="1"/>
</dbReference>
<comment type="similarity">
    <text evidence="1">Belongs to the Gfa family.</text>
</comment>
<evidence type="ECO:0000256" key="3">
    <source>
        <dbReference type="ARBA" id="ARBA00022833"/>
    </source>
</evidence>
<dbReference type="GO" id="GO:0016846">
    <property type="term" value="F:carbon-sulfur lyase activity"/>
    <property type="evidence" value="ECO:0007669"/>
    <property type="project" value="InterPro"/>
</dbReference>
<dbReference type="Proteomes" id="UP000030678">
    <property type="component" value="Unassembled WGS sequence"/>
</dbReference>
<evidence type="ECO:0000313" key="7">
    <source>
        <dbReference type="Proteomes" id="UP000030678"/>
    </source>
</evidence>
<evidence type="ECO:0000256" key="4">
    <source>
        <dbReference type="ARBA" id="ARBA00023239"/>
    </source>
</evidence>
<keyword evidence="3" id="KW-0862">Zinc</keyword>
<accession>V9DK91</accession>
<evidence type="ECO:0000256" key="2">
    <source>
        <dbReference type="ARBA" id="ARBA00022723"/>
    </source>
</evidence>
<keyword evidence="2" id="KW-0479">Metal-binding</keyword>
<keyword evidence="4" id="KW-0456">Lyase</keyword>
<gene>
    <name evidence="6" type="ORF">G647_10183</name>
</gene>
<dbReference type="InterPro" id="IPR006913">
    <property type="entry name" value="CENP-V/GFA"/>
</dbReference>
<evidence type="ECO:0000256" key="1">
    <source>
        <dbReference type="ARBA" id="ARBA00005495"/>
    </source>
</evidence>
<dbReference type="Pfam" id="PF04828">
    <property type="entry name" value="GFA"/>
    <property type="match status" value="1"/>
</dbReference>
<dbReference type="GeneID" id="19988676"/>
<evidence type="ECO:0000313" key="6">
    <source>
        <dbReference type="EMBL" id="ETI26738.1"/>
    </source>
</evidence>
<reference evidence="6 7" key="1">
    <citation type="submission" date="2013-03" db="EMBL/GenBank/DDBJ databases">
        <title>The Genome Sequence of Cladophialophora carrionii CBS 160.54.</title>
        <authorList>
            <consortium name="The Broad Institute Genomics Platform"/>
            <person name="Cuomo C."/>
            <person name="de Hoog S."/>
            <person name="Gorbushina A."/>
            <person name="Walker B."/>
            <person name="Young S.K."/>
            <person name="Zeng Q."/>
            <person name="Gargeya S."/>
            <person name="Fitzgerald M."/>
            <person name="Haas B."/>
            <person name="Abouelleil A."/>
            <person name="Allen A.W."/>
            <person name="Alvarado L."/>
            <person name="Arachchi H.M."/>
            <person name="Berlin A.M."/>
            <person name="Chapman S.B."/>
            <person name="Gainer-Dewar J."/>
            <person name="Goldberg J."/>
            <person name="Griggs A."/>
            <person name="Gujja S."/>
            <person name="Hansen M."/>
            <person name="Howarth C."/>
            <person name="Imamovic A."/>
            <person name="Ireland A."/>
            <person name="Larimer J."/>
            <person name="McCowan C."/>
            <person name="Murphy C."/>
            <person name="Pearson M."/>
            <person name="Poon T.W."/>
            <person name="Priest M."/>
            <person name="Roberts A."/>
            <person name="Saif S."/>
            <person name="Shea T."/>
            <person name="Sisk P."/>
            <person name="Sykes S."/>
            <person name="Wortman J."/>
            <person name="Nusbaum C."/>
            <person name="Birren B."/>
        </authorList>
    </citation>
    <scope>NUCLEOTIDE SEQUENCE [LARGE SCALE GENOMIC DNA]</scope>
    <source>
        <strain evidence="6 7">CBS 160.54</strain>
    </source>
</reference>